<comment type="caution">
    <text evidence="1">The sequence shown here is derived from an EMBL/GenBank/DDBJ whole genome shotgun (WGS) entry which is preliminary data.</text>
</comment>
<sequence>MRAAKLLTEKKDFTTEQKCSLREGFLELNCFVVLVHANQETQAAHRDPLLHAEQLELITVLPALQRQRILRHLHHCVLPQSSSLLVKQGVGLA</sequence>
<proteinExistence type="predicted"/>
<dbReference type="AlphaFoldDB" id="A0A7J5Y1U6"/>
<evidence type="ECO:0000313" key="2">
    <source>
        <dbReference type="Proteomes" id="UP000518266"/>
    </source>
</evidence>
<gene>
    <name evidence="1" type="ORF">F7725_024279</name>
</gene>
<accession>A0A7J5Y1U6</accession>
<keyword evidence="2" id="KW-1185">Reference proteome</keyword>
<reference evidence="1 2" key="1">
    <citation type="submission" date="2020-03" db="EMBL/GenBank/DDBJ databases">
        <title>Dissostichus mawsoni Genome sequencing and assembly.</title>
        <authorList>
            <person name="Park H."/>
        </authorList>
    </citation>
    <scope>NUCLEOTIDE SEQUENCE [LARGE SCALE GENOMIC DNA]</scope>
    <source>
        <strain evidence="1">DM0001</strain>
        <tissue evidence="1">Muscle</tissue>
    </source>
</reference>
<organism evidence="1 2">
    <name type="scientific">Dissostichus mawsoni</name>
    <name type="common">Antarctic cod</name>
    <dbReference type="NCBI Taxonomy" id="36200"/>
    <lineage>
        <taxon>Eukaryota</taxon>
        <taxon>Metazoa</taxon>
        <taxon>Chordata</taxon>
        <taxon>Craniata</taxon>
        <taxon>Vertebrata</taxon>
        <taxon>Euteleostomi</taxon>
        <taxon>Actinopterygii</taxon>
        <taxon>Neopterygii</taxon>
        <taxon>Teleostei</taxon>
        <taxon>Neoteleostei</taxon>
        <taxon>Acanthomorphata</taxon>
        <taxon>Eupercaria</taxon>
        <taxon>Perciformes</taxon>
        <taxon>Notothenioidei</taxon>
        <taxon>Nototheniidae</taxon>
        <taxon>Dissostichus</taxon>
    </lineage>
</organism>
<protein>
    <submittedName>
        <fullName evidence="1">Uncharacterized protein</fullName>
    </submittedName>
</protein>
<name>A0A7J5Y1U6_DISMA</name>
<evidence type="ECO:0000313" key="1">
    <source>
        <dbReference type="EMBL" id="KAF3842328.1"/>
    </source>
</evidence>
<dbReference type="EMBL" id="JAAKFY010000019">
    <property type="protein sequence ID" value="KAF3842328.1"/>
    <property type="molecule type" value="Genomic_DNA"/>
</dbReference>
<dbReference type="Proteomes" id="UP000518266">
    <property type="component" value="Unassembled WGS sequence"/>
</dbReference>